<organism evidence="2 3">
    <name type="scientific">Pseudoroseomonas cervicalis ATCC 49957</name>
    <dbReference type="NCBI Taxonomy" id="525371"/>
    <lineage>
        <taxon>Bacteria</taxon>
        <taxon>Pseudomonadati</taxon>
        <taxon>Pseudomonadota</taxon>
        <taxon>Alphaproteobacteria</taxon>
        <taxon>Acetobacterales</taxon>
        <taxon>Roseomonadaceae</taxon>
        <taxon>Roseomonas</taxon>
    </lineage>
</organism>
<dbReference type="HOGENOM" id="CLU_2728430_0_0_5"/>
<reference evidence="2 3" key="1">
    <citation type="submission" date="2010-04" db="EMBL/GenBank/DDBJ databases">
        <authorList>
            <person name="Qin X."/>
            <person name="Bachman B."/>
            <person name="Battles P."/>
            <person name="Bell A."/>
            <person name="Bess C."/>
            <person name="Bickham C."/>
            <person name="Chaboub L."/>
            <person name="Chen D."/>
            <person name="Coyle M."/>
            <person name="Deiros D.R."/>
            <person name="Dinh H."/>
            <person name="Forbes L."/>
            <person name="Fowler G."/>
            <person name="Francisco L."/>
            <person name="Fu Q."/>
            <person name="Gubbala S."/>
            <person name="Hale W."/>
            <person name="Han Y."/>
            <person name="Hemphill L."/>
            <person name="Highlander S.K."/>
            <person name="Hirani K."/>
            <person name="Hogues M."/>
            <person name="Jackson L."/>
            <person name="Jakkamsetti A."/>
            <person name="Javaid M."/>
            <person name="Jiang H."/>
            <person name="Korchina V."/>
            <person name="Kovar C."/>
            <person name="Lara F."/>
            <person name="Lee S."/>
            <person name="Mata R."/>
            <person name="Mathew T."/>
            <person name="Moen C."/>
            <person name="Morales K."/>
            <person name="Munidasa M."/>
            <person name="Nazareth L."/>
            <person name="Ngo R."/>
            <person name="Nguyen L."/>
            <person name="Okwuonu G."/>
            <person name="Ongeri F."/>
            <person name="Patil S."/>
            <person name="Petrosino J."/>
            <person name="Pham C."/>
            <person name="Pham P."/>
            <person name="Pu L.-L."/>
            <person name="Puazo M."/>
            <person name="Raj R."/>
            <person name="Reid J."/>
            <person name="Rouhana J."/>
            <person name="Saada N."/>
            <person name="Shang Y."/>
            <person name="Simmons D."/>
            <person name="Thornton R."/>
            <person name="Warren J."/>
            <person name="Weissenberger G."/>
            <person name="Zhang J."/>
            <person name="Zhang L."/>
            <person name="Zhou C."/>
            <person name="Zhu D."/>
            <person name="Muzny D."/>
            <person name="Worley K."/>
            <person name="Gibbs R."/>
        </authorList>
    </citation>
    <scope>NUCLEOTIDE SEQUENCE [LARGE SCALE GENOMIC DNA]</scope>
    <source>
        <strain evidence="2 3">ATCC 49957</strain>
    </source>
</reference>
<evidence type="ECO:0000313" key="2">
    <source>
        <dbReference type="EMBL" id="EFH10956.1"/>
    </source>
</evidence>
<feature type="region of interest" description="Disordered" evidence="1">
    <location>
        <begin position="34"/>
        <end position="72"/>
    </location>
</feature>
<dbReference type="AlphaFoldDB" id="D5RP11"/>
<keyword evidence="3" id="KW-1185">Reference proteome</keyword>
<name>D5RP11_9PROT</name>
<accession>D5RP11</accession>
<gene>
    <name evidence="2" type="ORF">HMPREF0731_2822</name>
</gene>
<protein>
    <submittedName>
        <fullName evidence="2">Uncharacterized protein</fullName>
    </submittedName>
</protein>
<evidence type="ECO:0000313" key="3">
    <source>
        <dbReference type="Proteomes" id="UP000005324"/>
    </source>
</evidence>
<proteinExistence type="predicted"/>
<sequence>LLALPALRLLARALPGLAALLFPAALQLAGPGLRMGRAGGPGEAERQQGQQAAGQGGSVGHGSSWCGAAGRP</sequence>
<feature type="non-terminal residue" evidence="2">
    <location>
        <position position="1"/>
    </location>
</feature>
<comment type="caution">
    <text evidence="2">The sequence shown here is derived from an EMBL/GenBank/DDBJ whole genome shotgun (WGS) entry which is preliminary data.</text>
</comment>
<dbReference type="EMBL" id="ADVL01000587">
    <property type="protein sequence ID" value="EFH10956.1"/>
    <property type="molecule type" value="Genomic_DNA"/>
</dbReference>
<dbReference type="Proteomes" id="UP000005324">
    <property type="component" value="Unassembled WGS sequence"/>
</dbReference>
<evidence type="ECO:0000256" key="1">
    <source>
        <dbReference type="SAM" id="MobiDB-lite"/>
    </source>
</evidence>